<evidence type="ECO:0000313" key="2">
    <source>
        <dbReference type="Proteomes" id="UP000887540"/>
    </source>
</evidence>
<proteinExistence type="predicted"/>
<keyword evidence="1" id="KW-1133">Transmembrane helix</keyword>
<sequence>MDTSRTVVILIMPFGGSSSYFGSSSYLFVAVLALSLLLWLPAVVVAEMIMVHIRMLINRLRTPIHRLRMPIYRVLTMLIQRFTMINQRLAMSEVLKKS</sequence>
<dbReference type="AlphaFoldDB" id="A0A914BW87"/>
<evidence type="ECO:0000313" key="3">
    <source>
        <dbReference type="WBParaSite" id="ACRNAN_Path_1145.g4429.t1"/>
    </source>
</evidence>
<keyword evidence="1" id="KW-0812">Transmembrane</keyword>
<name>A0A914BW87_9BILA</name>
<feature type="transmembrane region" description="Helical" evidence="1">
    <location>
        <begin position="26"/>
        <end position="50"/>
    </location>
</feature>
<organism evidence="2 3">
    <name type="scientific">Acrobeloides nanus</name>
    <dbReference type="NCBI Taxonomy" id="290746"/>
    <lineage>
        <taxon>Eukaryota</taxon>
        <taxon>Metazoa</taxon>
        <taxon>Ecdysozoa</taxon>
        <taxon>Nematoda</taxon>
        <taxon>Chromadorea</taxon>
        <taxon>Rhabditida</taxon>
        <taxon>Tylenchina</taxon>
        <taxon>Cephalobomorpha</taxon>
        <taxon>Cephaloboidea</taxon>
        <taxon>Cephalobidae</taxon>
        <taxon>Acrobeloides</taxon>
    </lineage>
</organism>
<keyword evidence="1" id="KW-0472">Membrane</keyword>
<keyword evidence="2" id="KW-1185">Reference proteome</keyword>
<reference evidence="3" key="1">
    <citation type="submission" date="2022-11" db="UniProtKB">
        <authorList>
            <consortium name="WormBaseParasite"/>
        </authorList>
    </citation>
    <scope>IDENTIFICATION</scope>
</reference>
<protein>
    <submittedName>
        <fullName evidence="3">Uncharacterized protein</fullName>
    </submittedName>
</protein>
<accession>A0A914BW87</accession>
<dbReference type="WBParaSite" id="ACRNAN_Path_1145.g4429.t1">
    <property type="protein sequence ID" value="ACRNAN_Path_1145.g4429.t1"/>
    <property type="gene ID" value="ACRNAN_Path_1145.g4429"/>
</dbReference>
<evidence type="ECO:0000256" key="1">
    <source>
        <dbReference type="SAM" id="Phobius"/>
    </source>
</evidence>
<dbReference type="Proteomes" id="UP000887540">
    <property type="component" value="Unplaced"/>
</dbReference>